<sequence>MYATTAYIDTTYITTTPIATTCGAIIYVNTYITIPSIARLLTPTYINTTSTVTASVANTNVARYRTPTFGTTEYFATTYFTTTTLSPTSYPAITSPPTPSLMEVDTTPPLPKYQPKLDPQLTQPLMSIRTRRRQHLKRRKKTMQEEDWTFEVEQHEKEILKK</sequence>
<evidence type="ECO:0000313" key="1">
    <source>
        <dbReference type="EMBL" id="CAB3987490.1"/>
    </source>
</evidence>
<dbReference type="EMBL" id="CACRXK020001181">
    <property type="protein sequence ID" value="CAB3987490.1"/>
    <property type="molecule type" value="Genomic_DNA"/>
</dbReference>
<evidence type="ECO:0000313" key="2">
    <source>
        <dbReference type="Proteomes" id="UP001152795"/>
    </source>
</evidence>
<name>A0A7D9DK21_PARCT</name>
<dbReference type="Proteomes" id="UP001152795">
    <property type="component" value="Unassembled WGS sequence"/>
</dbReference>
<gene>
    <name evidence="1" type="ORF">PACLA_8A076839</name>
</gene>
<feature type="non-terminal residue" evidence="1">
    <location>
        <position position="162"/>
    </location>
</feature>
<keyword evidence="2" id="KW-1185">Reference proteome</keyword>
<accession>A0A7D9DK21</accession>
<proteinExistence type="predicted"/>
<organism evidence="1 2">
    <name type="scientific">Paramuricea clavata</name>
    <name type="common">Red gorgonian</name>
    <name type="synonym">Violescent sea-whip</name>
    <dbReference type="NCBI Taxonomy" id="317549"/>
    <lineage>
        <taxon>Eukaryota</taxon>
        <taxon>Metazoa</taxon>
        <taxon>Cnidaria</taxon>
        <taxon>Anthozoa</taxon>
        <taxon>Octocorallia</taxon>
        <taxon>Malacalcyonacea</taxon>
        <taxon>Plexauridae</taxon>
        <taxon>Paramuricea</taxon>
    </lineage>
</organism>
<dbReference type="AlphaFoldDB" id="A0A7D9DK21"/>
<protein>
    <submittedName>
        <fullName evidence="1">Uncharacterized protein</fullName>
    </submittedName>
</protein>
<comment type="caution">
    <text evidence="1">The sequence shown here is derived from an EMBL/GenBank/DDBJ whole genome shotgun (WGS) entry which is preliminary data.</text>
</comment>
<reference evidence="1" key="1">
    <citation type="submission" date="2020-04" db="EMBL/GenBank/DDBJ databases">
        <authorList>
            <person name="Alioto T."/>
            <person name="Alioto T."/>
            <person name="Gomez Garrido J."/>
        </authorList>
    </citation>
    <scope>NUCLEOTIDE SEQUENCE</scope>
    <source>
        <strain evidence="1">A484AB</strain>
    </source>
</reference>